<feature type="binding site" evidence="7">
    <location>
        <position position="16"/>
    </location>
    <ligand>
        <name>Mg(2+)</name>
        <dbReference type="ChEBI" id="CHEBI:18420"/>
    </ligand>
</feature>
<dbReference type="Gene3D" id="3.40.50.300">
    <property type="entry name" value="P-loop containing nucleotide triphosphate hydrolases"/>
    <property type="match status" value="1"/>
</dbReference>
<name>A0A1Y0IRI2_9BACL</name>
<dbReference type="CDD" id="cd00464">
    <property type="entry name" value="SK"/>
    <property type="match status" value="1"/>
</dbReference>
<evidence type="ECO:0000256" key="5">
    <source>
        <dbReference type="ARBA" id="ARBA00022840"/>
    </source>
</evidence>
<dbReference type="GO" id="GO:0009073">
    <property type="term" value="P:aromatic amino acid family biosynthetic process"/>
    <property type="evidence" value="ECO:0007669"/>
    <property type="project" value="UniProtKB-KW"/>
</dbReference>
<feature type="binding site" evidence="7">
    <location>
        <begin position="12"/>
        <end position="17"/>
    </location>
    <ligand>
        <name>ATP</name>
        <dbReference type="ChEBI" id="CHEBI:30616"/>
    </ligand>
</feature>
<feature type="binding site" evidence="7">
    <location>
        <position position="138"/>
    </location>
    <ligand>
        <name>substrate</name>
    </ligand>
</feature>
<dbReference type="UniPathway" id="UPA00053">
    <property type="reaction ID" value="UER00088"/>
</dbReference>
<organism evidence="8 9">
    <name type="scientific">Tumebacillus avium</name>
    <dbReference type="NCBI Taxonomy" id="1903704"/>
    <lineage>
        <taxon>Bacteria</taxon>
        <taxon>Bacillati</taxon>
        <taxon>Bacillota</taxon>
        <taxon>Bacilli</taxon>
        <taxon>Bacillales</taxon>
        <taxon>Alicyclobacillaceae</taxon>
        <taxon>Tumebacillus</taxon>
    </lineage>
</organism>
<dbReference type="PANTHER" id="PTHR21087">
    <property type="entry name" value="SHIKIMATE KINASE"/>
    <property type="match status" value="1"/>
</dbReference>
<evidence type="ECO:0000256" key="3">
    <source>
        <dbReference type="ARBA" id="ARBA00022741"/>
    </source>
</evidence>
<reference evidence="9" key="1">
    <citation type="submission" date="2017-05" db="EMBL/GenBank/DDBJ databases">
        <authorList>
            <person name="Sung H."/>
        </authorList>
    </citation>
    <scope>NUCLEOTIDE SEQUENCE [LARGE SCALE GENOMIC DNA]</scope>
    <source>
        <strain evidence="9">AR23208</strain>
    </source>
</reference>
<dbReference type="GO" id="GO:0000287">
    <property type="term" value="F:magnesium ion binding"/>
    <property type="evidence" value="ECO:0007669"/>
    <property type="project" value="UniProtKB-UniRule"/>
</dbReference>
<dbReference type="OrthoDB" id="9800332at2"/>
<dbReference type="AlphaFoldDB" id="A0A1Y0IRI2"/>
<evidence type="ECO:0000313" key="9">
    <source>
        <dbReference type="Proteomes" id="UP000195437"/>
    </source>
</evidence>
<comment type="catalytic activity">
    <reaction evidence="7">
        <text>shikimate + ATP = 3-phosphoshikimate + ADP + H(+)</text>
        <dbReference type="Rhea" id="RHEA:13121"/>
        <dbReference type="ChEBI" id="CHEBI:15378"/>
        <dbReference type="ChEBI" id="CHEBI:30616"/>
        <dbReference type="ChEBI" id="CHEBI:36208"/>
        <dbReference type="ChEBI" id="CHEBI:145989"/>
        <dbReference type="ChEBI" id="CHEBI:456216"/>
        <dbReference type="EC" id="2.7.1.71"/>
    </reaction>
</comment>
<comment type="subunit">
    <text evidence="7">Monomer.</text>
</comment>
<evidence type="ECO:0000256" key="1">
    <source>
        <dbReference type="ARBA" id="ARBA00022605"/>
    </source>
</evidence>
<dbReference type="EMBL" id="CP021434">
    <property type="protein sequence ID" value="ARU63252.1"/>
    <property type="molecule type" value="Genomic_DNA"/>
</dbReference>
<keyword evidence="4 7" id="KW-0418">Kinase</keyword>
<dbReference type="GO" id="GO:0005524">
    <property type="term" value="F:ATP binding"/>
    <property type="evidence" value="ECO:0007669"/>
    <property type="project" value="UniProtKB-UniRule"/>
</dbReference>
<dbReference type="HAMAP" id="MF_00109">
    <property type="entry name" value="Shikimate_kinase"/>
    <property type="match status" value="1"/>
</dbReference>
<comment type="subcellular location">
    <subcellularLocation>
        <location evidence="7">Cytoplasm</location>
    </subcellularLocation>
</comment>
<proteinExistence type="inferred from homology"/>
<accession>A0A1Y0IRI2</accession>
<keyword evidence="6 7" id="KW-0057">Aromatic amino acid biosynthesis</keyword>
<dbReference type="GO" id="GO:0004765">
    <property type="term" value="F:shikimate kinase activity"/>
    <property type="evidence" value="ECO:0007669"/>
    <property type="project" value="UniProtKB-UniRule"/>
</dbReference>
<evidence type="ECO:0000256" key="7">
    <source>
        <dbReference type="HAMAP-Rule" id="MF_00109"/>
    </source>
</evidence>
<feature type="binding site" evidence="7">
    <location>
        <position position="80"/>
    </location>
    <ligand>
        <name>substrate</name>
    </ligand>
</feature>
<evidence type="ECO:0000256" key="6">
    <source>
        <dbReference type="ARBA" id="ARBA00023141"/>
    </source>
</evidence>
<dbReference type="GO" id="GO:0005829">
    <property type="term" value="C:cytosol"/>
    <property type="evidence" value="ECO:0007669"/>
    <property type="project" value="TreeGrafter"/>
</dbReference>
<keyword evidence="7" id="KW-0479">Metal-binding</keyword>
<evidence type="ECO:0000256" key="2">
    <source>
        <dbReference type="ARBA" id="ARBA00022679"/>
    </source>
</evidence>
<feature type="binding site" evidence="7">
    <location>
        <position position="34"/>
    </location>
    <ligand>
        <name>substrate</name>
    </ligand>
</feature>
<feature type="binding site" evidence="7">
    <location>
        <position position="58"/>
    </location>
    <ligand>
        <name>substrate</name>
    </ligand>
</feature>
<dbReference type="EC" id="2.7.1.71" evidence="7"/>
<comment type="similarity">
    <text evidence="7">Belongs to the shikimate kinase family.</text>
</comment>
<keyword evidence="1 7" id="KW-0028">Amino-acid biosynthesis</keyword>
<comment type="function">
    <text evidence="7">Catalyzes the specific phosphorylation of the 3-hydroxyl group of shikimic acid using ATP as a cosubstrate.</text>
</comment>
<evidence type="ECO:0000313" key="8">
    <source>
        <dbReference type="EMBL" id="ARU63252.1"/>
    </source>
</evidence>
<dbReference type="PANTHER" id="PTHR21087:SF16">
    <property type="entry name" value="SHIKIMATE KINASE 1, CHLOROPLASTIC"/>
    <property type="match status" value="1"/>
</dbReference>
<dbReference type="PRINTS" id="PR01100">
    <property type="entry name" value="SHIKIMTKNASE"/>
</dbReference>
<comment type="cofactor">
    <cofactor evidence="7">
        <name>Mg(2+)</name>
        <dbReference type="ChEBI" id="CHEBI:18420"/>
    </cofactor>
    <text evidence="7">Binds 1 Mg(2+) ion per subunit.</text>
</comment>
<protein>
    <recommendedName>
        <fullName evidence="7">Shikimate kinase</fullName>
        <shortName evidence="7">SK</shortName>
        <ecNumber evidence="7">2.7.1.71</ecNumber>
    </recommendedName>
</protein>
<feature type="binding site" evidence="7">
    <location>
        <position position="154"/>
    </location>
    <ligand>
        <name>ATP</name>
        <dbReference type="ChEBI" id="CHEBI:30616"/>
    </ligand>
</feature>
<evidence type="ECO:0000256" key="4">
    <source>
        <dbReference type="ARBA" id="ARBA00022777"/>
    </source>
</evidence>
<keyword evidence="2 7" id="KW-0808">Transferase</keyword>
<dbReference type="InterPro" id="IPR027417">
    <property type="entry name" value="P-loop_NTPase"/>
</dbReference>
<dbReference type="Proteomes" id="UP000195437">
    <property type="component" value="Chromosome"/>
</dbReference>
<comment type="pathway">
    <text evidence="7">Metabolic intermediate biosynthesis; chorismate biosynthesis; chorismate from D-erythrose 4-phosphate and phosphoenolpyruvate: step 5/7.</text>
</comment>
<gene>
    <name evidence="7" type="primary">aroK</name>
    <name evidence="8" type="ORF">CBW65_21425</name>
</gene>
<dbReference type="InterPro" id="IPR000623">
    <property type="entry name" value="Shikimate_kinase/TSH1"/>
</dbReference>
<dbReference type="GO" id="GO:0008652">
    <property type="term" value="P:amino acid biosynthetic process"/>
    <property type="evidence" value="ECO:0007669"/>
    <property type="project" value="UniProtKB-KW"/>
</dbReference>
<keyword evidence="7" id="KW-0460">Magnesium</keyword>
<keyword evidence="9" id="KW-1185">Reference proteome</keyword>
<dbReference type="InterPro" id="IPR031322">
    <property type="entry name" value="Shikimate/glucono_kinase"/>
</dbReference>
<sequence length="172" mass="18922">MKRRLYLIGFMGTGKTTVGQALAAELGVDLYDTDAEIVQAQGSPIPELFAERGEAYFRSLEHVMLTELAQREPAVITTGGGVVLSEANRELMKQSGDVVHLTASLDEIVRRVGQDENRPLLPSDTGLRARVEELLEARKGLYDFANWTVDTTDRSIQSITAEIIQNLSSSSR</sequence>
<dbReference type="GO" id="GO:0009423">
    <property type="term" value="P:chorismate biosynthetic process"/>
    <property type="evidence" value="ECO:0007669"/>
    <property type="project" value="UniProtKB-UniRule"/>
</dbReference>
<feature type="binding site" evidence="7">
    <location>
        <position position="118"/>
    </location>
    <ligand>
        <name>ATP</name>
        <dbReference type="ChEBI" id="CHEBI:30616"/>
    </ligand>
</feature>
<dbReference type="KEGG" id="tum:CBW65_21425"/>
<keyword evidence="3 7" id="KW-0547">Nucleotide-binding</keyword>
<dbReference type="SUPFAM" id="SSF52540">
    <property type="entry name" value="P-loop containing nucleoside triphosphate hydrolases"/>
    <property type="match status" value="1"/>
</dbReference>
<dbReference type="RefSeq" id="WP_087458596.1">
    <property type="nucleotide sequence ID" value="NZ_CP021434.1"/>
</dbReference>
<keyword evidence="5 7" id="KW-0067">ATP-binding</keyword>
<keyword evidence="7" id="KW-0963">Cytoplasm</keyword>
<dbReference type="Pfam" id="PF01202">
    <property type="entry name" value="SKI"/>
    <property type="match status" value="1"/>
</dbReference>